<proteinExistence type="predicted"/>
<dbReference type="InterPro" id="IPR054018">
    <property type="entry name" value="HdrB-like_C"/>
</dbReference>
<dbReference type="RefSeq" id="WP_300447502.1">
    <property type="nucleotide sequence ID" value="NZ_CP145316.1"/>
</dbReference>
<dbReference type="EMBL" id="CP145316">
    <property type="protein sequence ID" value="XAM18129.1"/>
    <property type="molecule type" value="Genomic_DNA"/>
</dbReference>
<sequence length="277" mass="32049">MKYMIYDKYYNRNAQSLISSTKMLFAYLDLELLSADVVSSVGLADCGGYWARLVQKDDLLRNVAYNLALANAANAMLVFLEEDTYANAFYAKTLIESHTSLMREIETQYLHRFNLLYDSKVQMSYLPDLLNSLDITPLVQKQFHSYLFAMIRGAYYGHLPKSTNYRIYEQIGLKAVELPFVNQYYAHLLANNPQSAYYNTGKYFFDIADLGVDFILSYSLSQFDMLDSHRPQLCKAYNRDDIALPILFLPQVLLLAFGEKDKKKLGFTHHKQKVEIF</sequence>
<organism evidence="2 3">
    <name type="scientific">Helicobacter mastomyrinus</name>
    <dbReference type="NCBI Taxonomy" id="287948"/>
    <lineage>
        <taxon>Bacteria</taxon>
        <taxon>Pseudomonadati</taxon>
        <taxon>Campylobacterota</taxon>
        <taxon>Epsilonproteobacteria</taxon>
        <taxon>Campylobacterales</taxon>
        <taxon>Helicobacteraceae</taxon>
        <taxon>Helicobacter</taxon>
    </lineage>
</organism>
<evidence type="ECO:0000259" key="1">
    <source>
        <dbReference type="Pfam" id="PF22196"/>
    </source>
</evidence>
<accession>A0ABZ3F6T2</accession>
<keyword evidence="3" id="KW-1185">Reference proteome</keyword>
<dbReference type="Proteomes" id="UP001434737">
    <property type="component" value="Chromosome"/>
</dbReference>
<protein>
    <recommendedName>
        <fullName evidence="1">HdrB-like C-terminal domain-containing protein</fullName>
    </recommendedName>
</protein>
<evidence type="ECO:0000313" key="2">
    <source>
        <dbReference type="EMBL" id="XAM18129.1"/>
    </source>
</evidence>
<dbReference type="Gene3D" id="1.20.1050.140">
    <property type="match status" value="1"/>
</dbReference>
<feature type="domain" description="HdrB-like C-terminal" evidence="1">
    <location>
        <begin position="185"/>
        <end position="271"/>
    </location>
</feature>
<gene>
    <name evidence="2" type="ORF">V3I05_00080</name>
</gene>
<name>A0ABZ3F6T2_9HELI</name>
<reference evidence="2 3" key="1">
    <citation type="submission" date="2024-02" db="EMBL/GenBank/DDBJ databases">
        <title>Genome and pathogenicity analysis of Helicobacter mastomyrinus isolated from mice.</title>
        <authorList>
            <person name="Zhu L."/>
        </authorList>
    </citation>
    <scope>NUCLEOTIDE SEQUENCE [LARGE SCALE GENOMIC DNA]</scope>
    <source>
        <strain evidence="2 3">Hm-17</strain>
    </source>
</reference>
<dbReference type="Gene3D" id="3.40.50.11810">
    <property type="match status" value="1"/>
</dbReference>
<evidence type="ECO:0000313" key="3">
    <source>
        <dbReference type="Proteomes" id="UP001434737"/>
    </source>
</evidence>
<dbReference type="Pfam" id="PF22196">
    <property type="entry name" value="HdrB-like_C"/>
    <property type="match status" value="1"/>
</dbReference>